<dbReference type="Proteomes" id="UP001301350">
    <property type="component" value="Unassembled WGS sequence"/>
</dbReference>
<keyword evidence="12" id="KW-1185">Reference proteome</keyword>
<dbReference type="Pfam" id="PF02434">
    <property type="entry name" value="Fringe"/>
    <property type="match status" value="1"/>
</dbReference>
<dbReference type="EMBL" id="JANCYW010000017">
    <property type="protein sequence ID" value="KAK4538329.1"/>
    <property type="molecule type" value="Genomic_DNA"/>
</dbReference>
<gene>
    <name evidence="11" type="ORF">CDCA_CDCA17G4354</name>
</gene>
<protein>
    <recommendedName>
        <fullName evidence="10">Fringe-like glycosyltransferase domain-containing protein</fullName>
    </recommendedName>
</protein>
<keyword evidence="5" id="KW-0735">Signal-anchor</keyword>
<keyword evidence="4 9" id="KW-0812">Transmembrane</keyword>
<reference evidence="11 12" key="1">
    <citation type="submission" date="2022-07" db="EMBL/GenBank/DDBJ databases">
        <title>Genome-wide signatures of adaptation to extreme environments.</title>
        <authorList>
            <person name="Cho C.H."/>
            <person name="Yoon H.S."/>
        </authorList>
    </citation>
    <scope>NUCLEOTIDE SEQUENCE [LARGE SCALE GENOMIC DNA]</scope>
    <source>
        <strain evidence="11 12">DBV 063 E5</strain>
    </source>
</reference>
<evidence type="ECO:0000259" key="10">
    <source>
        <dbReference type="Pfam" id="PF02434"/>
    </source>
</evidence>
<evidence type="ECO:0000313" key="11">
    <source>
        <dbReference type="EMBL" id="KAK4538329.1"/>
    </source>
</evidence>
<sequence length="456" mass="51870">MRVDRQHPSRHLYGVLEDKSLTLPMLYGDRAQVRLFQRLPRRALAVLSRHLLLFWLAAAFCGLGLTFAATQLLSGLLGSIARLPQTRVASVPPAGGSIADTGTLPPVAGAAVPYGLPQHYPSCSQDLLILIRTSKKTYSHRAPNIIWTWMRDFPRERMIFVSADELPDLGHRIMVLDVLRTDPYYGHTYSPDAVGAPVFLKEMQRLNASSLFIVDDDTFVFGENLCHTIQQLRQHQKDRFLYAGFSFCMDKPYGALMSSRCIQLPEAPRAPPAHRRCSVGFAYGGGGVLMNRELVEALASVAEQCWDETYCIRGGSLRTWWCMYFHPEIFHGKEQRMDMHFAFFPNRPAYYLQNMRKDGKVQTLPYDSSVRPATFHHVEGAEAFWLYSLRLAPTRHFHTMPKDWKGEVTVRHVFKYPPPWTRDCQASVFVDGKKVAVRPAVNETVELADRDQLLRG</sequence>
<evidence type="ECO:0000256" key="9">
    <source>
        <dbReference type="SAM" id="Phobius"/>
    </source>
</evidence>
<keyword evidence="6 9" id="KW-1133">Transmembrane helix</keyword>
<evidence type="ECO:0000256" key="3">
    <source>
        <dbReference type="ARBA" id="ARBA00022679"/>
    </source>
</evidence>
<evidence type="ECO:0000256" key="7">
    <source>
        <dbReference type="ARBA" id="ARBA00023136"/>
    </source>
</evidence>
<dbReference type="InterPro" id="IPR003378">
    <property type="entry name" value="Fringe-like_glycosylTrfase"/>
</dbReference>
<evidence type="ECO:0000256" key="6">
    <source>
        <dbReference type="ARBA" id="ARBA00022989"/>
    </source>
</evidence>
<accession>A0AAV9J1A2</accession>
<organism evidence="11 12">
    <name type="scientific">Cyanidium caldarium</name>
    <name type="common">Red alga</name>
    <dbReference type="NCBI Taxonomy" id="2771"/>
    <lineage>
        <taxon>Eukaryota</taxon>
        <taxon>Rhodophyta</taxon>
        <taxon>Bangiophyceae</taxon>
        <taxon>Cyanidiales</taxon>
        <taxon>Cyanidiaceae</taxon>
        <taxon>Cyanidium</taxon>
    </lineage>
</organism>
<dbReference type="GO" id="GO:0012505">
    <property type="term" value="C:endomembrane system"/>
    <property type="evidence" value="ECO:0007669"/>
    <property type="project" value="UniProtKB-SubCell"/>
</dbReference>
<feature type="transmembrane region" description="Helical" evidence="9">
    <location>
        <begin position="51"/>
        <end position="77"/>
    </location>
</feature>
<keyword evidence="7 9" id="KW-0472">Membrane</keyword>
<evidence type="ECO:0000256" key="8">
    <source>
        <dbReference type="ARBA" id="ARBA00037847"/>
    </source>
</evidence>
<dbReference type="PANTHER" id="PTHR10811">
    <property type="entry name" value="FRINGE-RELATED"/>
    <property type="match status" value="1"/>
</dbReference>
<evidence type="ECO:0000256" key="2">
    <source>
        <dbReference type="ARBA" id="ARBA00022676"/>
    </source>
</evidence>
<comment type="caution">
    <text evidence="11">The sequence shown here is derived from an EMBL/GenBank/DDBJ whole genome shotgun (WGS) entry which is preliminary data.</text>
</comment>
<evidence type="ECO:0000256" key="5">
    <source>
        <dbReference type="ARBA" id="ARBA00022968"/>
    </source>
</evidence>
<dbReference type="GO" id="GO:0016757">
    <property type="term" value="F:glycosyltransferase activity"/>
    <property type="evidence" value="ECO:0007669"/>
    <property type="project" value="UniProtKB-KW"/>
</dbReference>
<keyword evidence="2" id="KW-0328">Glycosyltransferase</keyword>
<evidence type="ECO:0000313" key="12">
    <source>
        <dbReference type="Proteomes" id="UP001301350"/>
    </source>
</evidence>
<dbReference type="AlphaFoldDB" id="A0AAV9J1A2"/>
<comment type="subcellular location">
    <subcellularLocation>
        <location evidence="8">Endomembrane system</location>
        <topology evidence="8">Single-pass membrane protein</topology>
    </subcellularLocation>
    <subcellularLocation>
        <location evidence="1">Membrane</location>
        <topology evidence="1">Single-pass type II membrane protein</topology>
    </subcellularLocation>
</comment>
<proteinExistence type="predicted"/>
<name>A0AAV9J1A2_CYACA</name>
<dbReference type="GO" id="GO:0016020">
    <property type="term" value="C:membrane"/>
    <property type="evidence" value="ECO:0007669"/>
    <property type="project" value="UniProtKB-SubCell"/>
</dbReference>
<evidence type="ECO:0000256" key="4">
    <source>
        <dbReference type="ARBA" id="ARBA00022692"/>
    </source>
</evidence>
<evidence type="ECO:0000256" key="1">
    <source>
        <dbReference type="ARBA" id="ARBA00004606"/>
    </source>
</evidence>
<keyword evidence="3" id="KW-0808">Transferase</keyword>
<dbReference type="Gene3D" id="3.90.550.50">
    <property type="match status" value="1"/>
</dbReference>
<feature type="domain" description="Fringe-like glycosyltransferase" evidence="10">
    <location>
        <begin position="124"/>
        <end position="305"/>
    </location>
</feature>